<evidence type="ECO:0000256" key="2">
    <source>
        <dbReference type="SAM" id="SignalP"/>
    </source>
</evidence>
<gene>
    <name evidence="3" type="ORF">B2J93_6828</name>
</gene>
<feature type="compositionally biased region" description="Low complexity" evidence="1">
    <location>
        <begin position="146"/>
        <end position="155"/>
    </location>
</feature>
<feature type="chain" id="PRO_5012352285" evidence="2">
    <location>
        <begin position="19"/>
        <end position="184"/>
    </location>
</feature>
<feature type="compositionally biased region" description="Acidic residues" evidence="1">
    <location>
        <begin position="156"/>
        <end position="174"/>
    </location>
</feature>
<dbReference type="InParanoid" id="A0A218YWC0"/>
<comment type="caution">
    <text evidence="3">The sequence shown here is derived from an EMBL/GenBank/DDBJ whole genome shotgun (WGS) entry which is preliminary data.</text>
</comment>
<keyword evidence="2" id="KW-0732">Signal</keyword>
<feature type="region of interest" description="Disordered" evidence="1">
    <location>
        <begin position="146"/>
        <end position="184"/>
    </location>
</feature>
<dbReference type="AlphaFoldDB" id="A0A218YWC0"/>
<evidence type="ECO:0000313" key="3">
    <source>
        <dbReference type="EMBL" id="OWO99773.1"/>
    </source>
</evidence>
<feature type="signal peptide" evidence="2">
    <location>
        <begin position="1"/>
        <end position="18"/>
    </location>
</feature>
<name>A0A218YWC0_9HELO</name>
<evidence type="ECO:0000256" key="1">
    <source>
        <dbReference type="SAM" id="MobiDB-lite"/>
    </source>
</evidence>
<sequence length="184" mass="19363">MQSIAAVSVALFATIASAAPPATNAPSTNAPATKAFPDTIVNFLDEVTELTANVTVPVNAGNVSLKDELTFSELDIARKIPANQIQLVENYVGIECHMSFIDGDDLVITVNEANPKRVFTGRHSSYDLAWAQIKCVSVGTADISNTASTAGTADSTDTEEDAYTDDSTDTDEDADRAGPFGTQT</sequence>
<dbReference type="EMBL" id="MZNU01000342">
    <property type="protein sequence ID" value="OWO99773.1"/>
    <property type="molecule type" value="Genomic_DNA"/>
</dbReference>
<organism evidence="3 4">
    <name type="scientific">Diplocarpon coronariae</name>
    <dbReference type="NCBI Taxonomy" id="2795749"/>
    <lineage>
        <taxon>Eukaryota</taxon>
        <taxon>Fungi</taxon>
        <taxon>Dikarya</taxon>
        <taxon>Ascomycota</taxon>
        <taxon>Pezizomycotina</taxon>
        <taxon>Leotiomycetes</taxon>
        <taxon>Helotiales</taxon>
        <taxon>Drepanopezizaceae</taxon>
        <taxon>Diplocarpon</taxon>
    </lineage>
</organism>
<protein>
    <submittedName>
        <fullName evidence="3">Uncharacterized protein</fullName>
    </submittedName>
</protein>
<proteinExistence type="predicted"/>
<keyword evidence="4" id="KW-1185">Reference proteome</keyword>
<accession>A0A218YWC0</accession>
<dbReference type="Proteomes" id="UP000242519">
    <property type="component" value="Unassembled WGS sequence"/>
</dbReference>
<reference evidence="3 4" key="1">
    <citation type="submission" date="2017-04" db="EMBL/GenBank/DDBJ databases">
        <title>Draft genome sequence of Marssonina coronaria NL1: causal agent of apple blotch.</title>
        <authorList>
            <person name="Cheng Q."/>
        </authorList>
    </citation>
    <scope>NUCLEOTIDE SEQUENCE [LARGE SCALE GENOMIC DNA]</scope>
    <source>
        <strain evidence="3 4">NL1</strain>
    </source>
</reference>
<evidence type="ECO:0000313" key="4">
    <source>
        <dbReference type="Proteomes" id="UP000242519"/>
    </source>
</evidence>